<name>A0AAD8PTN6_LOLMU</name>
<feature type="compositionally biased region" description="Acidic residues" evidence="1">
    <location>
        <begin position="1"/>
        <end position="26"/>
    </location>
</feature>
<dbReference type="InterPro" id="IPR003903">
    <property type="entry name" value="UIM_dom"/>
</dbReference>
<gene>
    <name evidence="2" type="ORF">QYE76_018757</name>
</gene>
<keyword evidence="3" id="KW-1185">Reference proteome</keyword>
<feature type="region of interest" description="Disordered" evidence="1">
    <location>
        <begin position="1"/>
        <end position="38"/>
    </location>
</feature>
<accession>A0AAD8PTN6</accession>
<evidence type="ECO:0000313" key="2">
    <source>
        <dbReference type="EMBL" id="KAK1579812.1"/>
    </source>
</evidence>
<dbReference type="EMBL" id="JAUUTY010000811">
    <property type="protein sequence ID" value="KAK1579812.1"/>
    <property type="molecule type" value="Genomic_DNA"/>
</dbReference>
<organism evidence="2 3">
    <name type="scientific">Lolium multiflorum</name>
    <name type="common">Italian ryegrass</name>
    <name type="synonym">Lolium perenne subsp. multiflorum</name>
    <dbReference type="NCBI Taxonomy" id="4521"/>
    <lineage>
        <taxon>Eukaryota</taxon>
        <taxon>Viridiplantae</taxon>
        <taxon>Streptophyta</taxon>
        <taxon>Embryophyta</taxon>
        <taxon>Tracheophyta</taxon>
        <taxon>Spermatophyta</taxon>
        <taxon>Magnoliopsida</taxon>
        <taxon>Liliopsida</taxon>
        <taxon>Poales</taxon>
        <taxon>Poaceae</taxon>
        <taxon>BOP clade</taxon>
        <taxon>Pooideae</taxon>
        <taxon>Poodae</taxon>
        <taxon>Poeae</taxon>
        <taxon>Poeae Chloroplast Group 2 (Poeae type)</taxon>
        <taxon>Loliodinae</taxon>
        <taxon>Loliinae</taxon>
        <taxon>Lolium</taxon>
    </lineage>
</organism>
<proteinExistence type="predicted"/>
<dbReference type="PROSITE" id="PS50330">
    <property type="entry name" value="UIM"/>
    <property type="match status" value="1"/>
</dbReference>
<comment type="caution">
    <text evidence="2">The sequence shown here is derived from an EMBL/GenBank/DDBJ whole genome shotgun (WGS) entry which is preliminary data.</text>
</comment>
<protein>
    <submittedName>
        <fullName evidence="2">Uncharacterized protein</fullName>
    </submittedName>
</protein>
<sequence length="128" mass="14715">MEEEEAEAEETEVEDDDDDEFEWSDDDGPHPDETADQQRALVESFESEKKLQDDARAREEAQIRRAVELSLQAAQQGRAGEDACMEPPCVWFGCNKKKLMKDIKCQVCLEDEDEVSPQVTSRHQHDEE</sequence>
<evidence type="ECO:0000313" key="3">
    <source>
        <dbReference type="Proteomes" id="UP001231189"/>
    </source>
</evidence>
<evidence type="ECO:0000256" key="1">
    <source>
        <dbReference type="SAM" id="MobiDB-lite"/>
    </source>
</evidence>
<reference evidence="2" key="1">
    <citation type="submission" date="2023-07" db="EMBL/GenBank/DDBJ databases">
        <title>A chromosome-level genome assembly of Lolium multiflorum.</title>
        <authorList>
            <person name="Chen Y."/>
            <person name="Copetti D."/>
            <person name="Kolliker R."/>
            <person name="Studer B."/>
        </authorList>
    </citation>
    <scope>NUCLEOTIDE SEQUENCE</scope>
    <source>
        <strain evidence="2">02402/16</strain>
        <tissue evidence="2">Leaf</tissue>
    </source>
</reference>
<dbReference type="AlphaFoldDB" id="A0AAD8PTN6"/>
<dbReference type="Proteomes" id="UP001231189">
    <property type="component" value="Unassembled WGS sequence"/>
</dbReference>